<dbReference type="EMBL" id="JABBVZ010000100">
    <property type="protein sequence ID" value="NMP24312.1"/>
    <property type="molecule type" value="Genomic_DNA"/>
</dbReference>
<dbReference type="Proteomes" id="UP000533476">
    <property type="component" value="Unassembled WGS sequence"/>
</dbReference>
<dbReference type="Pfam" id="PF00072">
    <property type="entry name" value="Response_reg"/>
    <property type="match status" value="1"/>
</dbReference>
<reference evidence="6 7" key="1">
    <citation type="submission" date="2020-04" db="EMBL/GenBank/DDBJ databases">
        <authorList>
            <person name="Zhang R."/>
            <person name="Schippers A."/>
        </authorList>
    </citation>
    <scope>NUCLEOTIDE SEQUENCE [LARGE SCALE GENOMIC DNA]</scope>
    <source>
        <strain evidence="6 7">DSM 109850</strain>
    </source>
</reference>
<evidence type="ECO:0000313" key="7">
    <source>
        <dbReference type="Proteomes" id="UP000533476"/>
    </source>
</evidence>
<organism evidence="6 7">
    <name type="scientific">Sulfobacillus harzensis</name>
    <dbReference type="NCBI Taxonomy" id="2729629"/>
    <lineage>
        <taxon>Bacteria</taxon>
        <taxon>Bacillati</taxon>
        <taxon>Bacillota</taxon>
        <taxon>Clostridia</taxon>
        <taxon>Eubacteriales</taxon>
        <taxon>Clostridiales Family XVII. Incertae Sedis</taxon>
        <taxon>Sulfobacillus</taxon>
    </lineage>
</organism>
<dbReference type="RefSeq" id="WP_169102327.1">
    <property type="nucleotide sequence ID" value="NZ_JABBVZ010000100.1"/>
</dbReference>
<comment type="function">
    <text evidence="3">May play the central regulatory role in sporulation. It may be an element of the effector pathway responsible for the activation of sporulation genes in response to nutritional stress. Spo0A may act in concert with spo0H (a sigma factor) to control the expression of some genes that are critical to the sporulation process.</text>
</comment>
<dbReference type="InterPro" id="IPR050595">
    <property type="entry name" value="Bact_response_regulator"/>
</dbReference>
<dbReference type="Gene3D" id="3.40.50.2300">
    <property type="match status" value="1"/>
</dbReference>
<evidence type="ECO:0000256" key="2">
    <source>
        <dbReference type="ARBA" id="ARBA00022553"/>
    </source>
</evidence>
<dbReference type="PANTHER" id="PTHR44591:SF3">
    <property type="entry name" value="RESPONSE REGULATORY DOMAIN-CONTAINING PROTEIN"/>
    <property type="match status" value="1"/>
</dbReference>
<dbReference type="SUPFAM" id="SSF52172">
    <property type="entry name" value="CheY-like"/>
    <property type="match status" value="1"/>
</dbReference>
<dbReference type="PANTHER" id="PTHR44591">
    <property type="entry name" value="STRESS RESPONSE REGULATOR PROTEIN 1"/>
    <property type="match status" value="1"/>
</dbReference>
<dbReference type="SMART" id="SM00448">
    <property type="entry name" value="REC"/>
    <property type="match status" value="1"/>
</dbReference>
<sequence length="126" mass="14385">MVRVLLLDDEPTIRFVTASFLQEVGFETCVAASAREALEVLRREKRRPDVMVVDLIMQEMNGAEFLKCVRDEPEWAMIPAILMTGAVYNADIFPPKESYQATLHKPFRMVQLVETIRGVLDRSITV</sequence>
<dbReference type="InterPro" id="IPR001789">
    <property type="entry name" value="Sig_transdc_resp-reg_receiver"/>
</dbReference>
<dbReference type="AlphaFoldDB" id="A0A7Y0L6R2"/>
<name>A0A7Y0L6R2_9FIRM</name>
<proteinExistence type="predicted"/>
<accession>A0A7Y0L6R2</accession>
<feature type="domain" description="Response regulatory" evidence="5">
    <location>
        <begin position="3"/>
        <end position="120"/>
    </location>
</feature>
<evidence type="ECO:0000259" key="5">
    <source>
        <dbReference type="PROSITE" id="PS50110"/>
    </source>
</evidence>
<dbReference type="PROSITE" id="PS50110">
    <property type="entry name" value="RESPONSE_REGULATORY"/>
    <property type="match status" value="1"/>
</dbReference>
<comment type="caution">
    <text evidence="6">The sequence shown here is derived from an EMBL/GenBank/DDBJ whole genome shotgun (WGS) entry which is preliminary data.</text>
</comment>
<evidence type="ECO:0000256" key="3">
    <source>
        <dbReference type="ARBA" id="ARBA00024867"/>
    </source>
</evidence>
<evidence type="ECO:0000256" key="4">
    <source>
        <dbReference type="PROSITE-ProRule" id="PRU00169"/>
    </source>
</evidence>
<protein>
    <recommendedName>
        <fullName evidence="1">Stage 0 sporulation protein A homolog</fullName>
    </recommendedName>
</protein>
<keyword evidence="7" id="KW-1185">Reference proteome</keyword>
<evidence type="ECO:0000256" key="1">
    <source>
        <dbReference type="ARBA" id="ARBA00018672"/>
    </source>
</evidence>
<feature type="modified residue" description="4-aspartylphosphate" evidence="4">
    <location>
        <position position="54"/>
    </location>
</feature>
<dbReference type="GO" id="GO:0000160">
    <property type="term" value="P:phosphorelay signal transduction system"/>
    <property type="evidence" value="ECO:0007669"/>
    <property type="project" value="InterPro"/>
</dbReference>
<dbReference type="InterPro" id="IPR011006">
    <property type="entry name" value="CheY-like_superfamily"/>
</dbReference>
<evidence type="ECO:0000313" key="6">
    <source>
        <dbReference type="EMBL" id="NMP24312.1"/>
    </source>
</evidence>
<gene>
    <name evidence="6" type="ORF">HIJ39_18430</name>
</gene>
<keyword evidence="2 4" id="KW-0597">Phosphoprotein</keyword>